<evidence type="ECO:0000313" key="3">
    <source>
        <dbReference type="Proteomes" id="UP000487757"/>
    </source>
</evidence>
<proteinExistence type="predicted"/>
<keyword evidence="3" id="KW-1185">Reference proteome</keyword>
<gene>
    <name evidence="2" type="ORF">GJU39_13675</name>
</gene>
<dbReference type="OrthoDB" id="8779193at2"/>
<dbReference type="EMBL" id="WKKH01000020">
    <property type="protein sequence ID" value="MRX77137.1"/>
    <property type="molecule type" value="Genomic_DNA"/>
</dbReference>
<feature type="region of interest" description="Disordered" evidence="1">
    <location>
        <begin position="146"/>
        <end position="170"/>
    </location>
</feature>
<reference evidence="2 3" key="1">
    <citation type="submission" date="2019-11" db="EMBL/GenBank/DDBJ databases">
        <title>Pedobacter petrophilus genome.</title>
        <authorList>
            <person name="Feldbauer M.J."/>
            <person name="Newman J.D."/>
        </authorList>
    </citation>
    <scope>NUCLEOTIDE SEQUENCE [LARGE SCALE GENOMIC DNA]</scope>
    <source>
        <strain evidence="2 3">LMG 29686</strain>
    </source>
</reference>
<name>A0A7K0FZW0_9SPHI</name>
<comment type="caution">
    <text evidence="2">The sequence shown here is derived from an EMBL/GenBank/DDBJ whole genome shotgun (WGS) entry which is preliminary data.</text>
</comment>
<organism evidence="2 3">
    <name type="scientific">Pedobacter petrophilus</name>
    <dbReference type="NCBI Taxonomy" id="1908241"/>
    <lineage>
        <taxon>Bacteria</taxon>
        <taxon>Pseudomonadati</taxon>
        <taxon>Bacteroidota</taxon>
        <taxon>Sphingobacteriia</taxon>
        <taxon>Sphingobacteriales</taxon>
        <taxon>Sphingobacteriaceae</taxon>
        <taxon>Pedobacter</taxon>
    </lineage>
</organism>
<sequence>MSLEDFTKVELEEKFEMFIFNMDDYLESFIDKVEKQGYNLDYSIKSLTDLENYLTQNKVDKDSDDVNDAAAYFGEVVRKNIGGRWDCDLEDESDLYYGKPVIVGHTTPDDLMLSPFDSVMIYILRPAKDFFLSVIRSHINDEPINLDEFPTEEEPKENKNRWNLLDDSED</sequence>
<dbReference type="AlphaFoldDB" id="A0A7K0FZW0"/>
<dbReference type="Proteomes" id="UP000487757">
    <property type="component" value="Unassembled WGS sequence"/>
</dbReference>
<dbReference type="RefSeq" id="WP_154281376.1">
    <property type="nucleotide sequence ID" value="NZ_JBHUJQ010000001.1"/>
</dbReference>
<evidence type="ECO:0000313" key="2">
    <source>
        <dbReference type="EMBL" id="MRX77137.1"/>
    </source>
</evidence>
<accession>A0A7K0FZW0</accession>
<protein>
    <submittedName>
        <fullName evidence="2">Uncharacterized protein</fullName>
    </submittedName>
</protein>
<evidence type="ECO:0000256" key="1">
    <source>
        <dbReference type="SAM" id="MobiDB-lite"/>
    </source>
</evidence>